<proteinExistence type="predicted"/>
<dbReference type="OrthoDB" id="10579544at2759"/>
<feature type="compositionally biased region" description="Low complexity" evidence="1">
    <location>
        <begin position="183"/>
        <end position="196"/>
    </location>
</feature>
<accession>A0A3D8SHV3</accession>
<protein>
    <submittedName>
        <fullName evidence="2">Uncharacterized protein</fullName>
    </submittedName>
</protein>
<feature type="compositionally biased region" description="Basic and acidic residues" evidence="1">
    <location>
        <begin position="197"/>
        <end position="218"/>
    </location>
</feature>
<evidence type="ECO:0000313" key="3">
    <source>
        <dbReference type="Proteomes" id="UP000256328"/>
    </source>
</evidence>
<feature type="compositionally biased region" description="Low complexity" evidence="1">
    <location>
        <begin position="57"/>
        <end position="73"/>
    </location>
</feature>
<comment type="caution">
    <text evidence="2">The sequence shown here is derived from an EMBL/GenBank/DDBJ whole genome shotgun (WGS) entry which is preliminary data.</text>
</comment>
<evidence type="ECO:0000256" key="1">
    <source>
        <dbReference type="SAM" id="MobiDB-lite"/>
    </source>
</evidence>
<feature type="region of interest" description="Disordered" evidence="1">
    <location>
        <begin position="34"/>
        <end position="93"/>
    </location>
</feature>
<dbReference type="Proteomes" id="UP000256328">
    <property type="component" value="Unassembled WGS sequence"/>
</dbReference>
<evidence type="ECO:0000313" key="2">
    <source>
        <dbReference type="EMBL" id="RDW85900.1"/>
    </source>
</evidence>
<sequence length="302" mass="31918">MILEKLRTRRQSAKELHARADEMRAEYKKMVELAKRIQQQQTSSMLPPPGYDDLRNSSAGSTTSSNSSMRSLTPAGRRDGLVPTTLSAKSIPTEEMEQLVLGWNLAPRQNIGDKGVAQGMSLSPQAVQSLTSDTTSRPRDSHSVHKSHPPSAPAAAPQPSSISPPPSPATVDARRLFAHTIDSSAPGTSATTSAAPRHADTSSETRVHGPHPHCDPATRDSAPPAASPATPAPRGRRPPAGTAHSRPHSPGRPPDTQQCSAAPGRSVAGGSSAGNVARRPMGTARCPGRGTLRRRCRGRRRA</sequence>
<dbReference type="AlphaFoldDB" id="A0A3D8SHV3"/>
<gene>
    <name evidence="2" type="ORF">BP5796_04225</name>
</gene>
<feature type="region of interest" description="Disordered" evidence="1">
    <location>
        <begin position="109"/>
        <end position="302"/>
    </location>
</feature>
<organism evidence="2 3">
    <name type="scientific">Coleophoma crateriformis</name>
    <dbReference type="NCBI Taxonomy" id="565419"/>
    <lineage>
        <taxon>Eukaryota</taxon>
        <taxon>Fungi</taxon>
        <taxon>Dikarya</taxon>
        <taxon>Ascomycota</taxon>
        <taxon>Pezizomycotina</taxon>
        <taxon>Leotiomycetes</taxon>
        <taxon>Helotiales</taxon>
        <taxon>Dermateaceae</taxon>
        <taxon>Coleophoma</taxon>
    </lineage>
</organism>
<name>A0A3D8SHV3_9HELO</name>
<reference evidence="2 3" key="1">
    <citation type="journal article" date="2018" name="IMA Fungus">
        <title>IMA Genome-F 9: Draft genome sequence of Annulohypoxylon stygium, Aspergillus mulundensis, Berkeleyomyces basicola (syn. Thielaviopsis basicola), Ceratocystis smalleyi, two Cercospora beticola strains, Coleophoma cylindrospora, Fusarium fracticaudum, Phialophora cf. hyalina, and Morchella septimelata.</title>
        <authorList>
            <person name="Wingfield B.D."/>
            <person name="Bills G.F."/>
            <person name="Dong Y."/>
            <person name="Huang W."/>
            <person name="Nel W.J."/>
            <person name="Swalarsk-Parry B.S."/>
            <person name="Vaghefi N."/>
            <person name="Wilken P.M."/>
            <person name="An Z."/>
            <person name="de Beer Z.W."/>
            <person name="De Vos L."/>
            <person name="Chen L."/>
            <person name="Duong T.A."/>
            <person name="Gao Y."/>
            <person name="Hammerbacher A."/>
            <person name="Kikkert J.R."/>
            <person name="Li Y."/>
            <person name="Li H."/>
            <person name="Li K."/>
            <person name="Li Q."/>
            <person name="Liu X."/>
            <person name="Ma X."/>
            <person name="Naidoo K."/>
            <person name="Pethybridge S.J."/>
            <person name="Sun J."/>
            <person name="Steenkamp E.T."/>
            <person name="van der Nest M.A."/>
            <person name="van Wyk S."/>
            <person name="Wingfield M.J."/>
            <person name="Xiong C."/>
            <person name="Yue Q."/>
            <person name="Zhang X."/>
        </authorList>
    </citation>
    <scope>NUCLEOTIDE SEQUENCE [LARGE SCALE GENOMIC DNA]</scope>
    <source>
        <strain evidence="2 3">BP5796</strain>
    </source>
</reference>
<keyword evidence="3" id="KW-1185">Reference proteome</keyword>
<feature type="compositionally biased region" description="Low complexity" evidence="1">
    <location>
        <begin position="219"/>
        <end position="243"/>
    </location>
</feature>
<dbReference type="EMBL" id="PDLN01000005">
    <property type="protein sequence ID" value="RDW85900.1"/>
    <property type="molecule type" value="Genomic_DNA"/>
</dbReference>
<feature type="compositionally biased region" description="Basic residues" evidence="1">
    <location>
        <begin position="291"/>
        <end position="302"/>
    </location>
</feature>
<feature type="compositionally biased region" description="Polar residues" evidence="1">
    <location>
        <begin position="120"/>
        <end position="135"/>
    </location>
</feature>